<reference evidence="2" key="1">
    <citation type="submission" date="2019-03" db="EMBL/GenBank/DDBJ databases">
        <title>Single cell metagenomics reveals metabolic interactions within the superorganism composed of flagellate Streblomastix strix and complex community of Bacteroidetes bacteria on its surface.</title>
        <authorList>
            <person name="Treitli S.C."/>
            <person name="Kolisko M."/>
            <person name="Husnik F."/>
            <person name="Keeling P."/>
            <person name="Hampl V."/>
        </authorList>
    </citation>
    <scope>NUCLEOTIDE SEQUENCE</scope>
    <source>
        <strain evidence="2">STM</strain>
    </source>
</reference>
<comment type="caution">
    <text evidence="2">The sequence shown here is derived from an EMBL/GenBank/DDBJ whole genome shotgun (WGS) entry which is preliminary data.</text>
</comment>
<name>A0A5J4PJ60_9ZZZZ</name>
<evidence type="ECO:0008006" key="3">
    <source>
        <dbReference type="Google" id="ProtNLM"/>
    </source>
</evidence>
<feature type="transmembrane region" description="Helical" evidence="1">
    <location>
        <begin position="6"/>
        <end position="23"/>
    </location>
</feature>
<dbReference type="EMBL" id="SNRY01007923">
    <property type="protein sequence ID" value="KAA6309485.1"/>
    <property type="molecule type" value="Genomic_DNA"/>
</dbReference>
<dbReference type="AlphaFoldDB" id="A0A5J4PJ60"/>
<sequence length="278" mass="31562">LNALRVSITISCLFCLLVSCISIRNDKKITRQDDIYTLSLGDISFSVSSEKGGRIISFKRGSRELLATDIVHPLYYGSTLWLSPQSDYWPQYPNVDKLPYRAEIQNDVFRLISQSDSLSGIHIIKEFSLSEKDASVLISYTIENTSGQRKKLAPWDVARVFGGLSFFPVGEDIEINKSDVEGAYEKNGIMWYPFTNGLNEKGQKLFSTAHGGWLAHYYNNLLFVKCFPDIIPDEMPLGQGEAEIYVAPKGIYLELENHGKYTELLPRQSIQYKSLFKF</sequence>
<gene>
    <name evidence="2" type="ORF">EZS27_039030</name>
</gene>
<accession>A0A5J4PJ60</accession>
<keyword evidence="1" id="KW-1133">Transmembrane helix</keyword>
<evidence type="ECO:0000313" key="2">
    <source>
        <dbReference type="EMBL" id="KAA6309485.1"/>
    </source>
</evidence>
<evidence type="ECO:0000256" key="1">
    <source>
        <dbReference type="SAM" id="Phobius"/>
    </source>
</evidence>
<keyword evidence="1" id="KW-0812">Transmembrane</keyword>
<feature type="non-terminal residue" evidence="2">
    <location>
        <position position="1"/>
    </location>
</feature>
<proteinExistence type="predicted"/>
<keyword evidence="1" id="KW-0472">Membrane</keyword>
<organism evidence="2">
    <name type="scientific">termite gut metagenome</name>
    <dbReference type="NCBI Taxonomy" id="433724"/>
    <lineage>
        <taxon>unclassified sequences</taxon>
        <taxon>metagenomes</taxon>
        <taxon>organismal metagenomes</taxon>
    </lineage>
</organism>
<protein>
    <recommendedName>
        <fullName evidence="3">DUF4380 domain-containing protein</fullName>
    </recommendedName>
</protein>